<feature type="compositionally biased region" description="Basic and acidic residues" evidence="1">
    <location>
        <begin position="293"/>
        <end position="315"/>
    </location>
</feature>
<feature type="region of interest" description="Disordered" evidence="1">
    <location>
        <begin position="262"/>
        <end position="349"/>
    </location>
</feature>
<comment type="caution">
    <text evidence="2">The sequence shown here is derived from an EMBL/GenBank/DDBJ whole genome shotgun (WGS) entry which is preliminary data.</text>
</comment>
<dbReference type="EMBL" id="JBHTLJ010000003">
    <property type="protein sequence ID" value="MFD1162679.1"/>
    <property type="molecule type" value="Genomic_DNA"/>
</dbReference>
<evidence type="ECO:0000313" key="2">
    <source>
        <dbReference type="EMBL" id="MFD1162679.1"/>
    </source>
</evidence>
<dbReference type="Proteomes" id="UP001597163">
    <property type="component" value="Unassembled WGS sequence"/>
</dbReference>
<name>A0ABW3RC56_9FLAO</name>
<organism evidence="2 3">
    <name type="scientific">Hwangdonia seohaensis</name>
    <dbReference type="NCBI Taxonomy" id="1240727"/>
    <lineage>
        <taxon>Bacteria</taxon>
        <taxon>Pseudomonadati</taxon>
        <taxon>Bacteroidota</taxon>
        <taxon>Flavobacteriia</taxon>
        <taxon>Flavobacteriales</taxon>
        <taxon>Flavobacteriaceae</taxon>
        <taxon>Hwangdonia</taxon>
    </lineage>
</organism>
<proteinExistence type="predicted"/>
<evidence type="ECO:0000313" key="3">
    <source>
        <dbReference type="Proteomes" id="UP001597163"/>
    </source>
</evidence>
<gene>
    <name evidence="2" type="ORF">ACFQ2E_09640</name>
</gene>
<reference evidence="3" key="1">
    <citation type="journal article" date="2019" name="Int. J. Syst. Evol. Microbiol.">
        <title>The Global Catalogue of Microorganisms (GCM) 10K type strain sequencing project: providing services to taxonomists for standard genome sequencing and annotation.</title>
        <authorList>
            <consortium name="The Broad Institute Genomics Platform"/>
            <consortium name="The Broad Institute Genome Sequencing Center for Infectious Disease"/>
            <person name="Wu L."/>
            <person name="Ma J."/>
        </authorList>
    </citation>
    <scope>NUCLEOTIDE SEQUENCE [LARGE SCALE GENOMIC DNA]</scope>
    <source>
        <strain evidence="3">CCUG 63246</strain>
    </source>
</reference>
<feature type="compositionally biased region" description="Acidic residues" evidence="1">
    <location>
        <begin position="316"/>
        <end position="326"/>
    </location>
</feature>
<feature type="compositionally biased region" description="Polar residues" evidence="1">
    <location>
        <begin position="264"/>
        <end position="280"/>
    </location>
</feature>
<accession>A0ABW3RC56</accession>
<protein>
    <submittedName>
        <fullName evidence="2">Uncharacterized protein</fullName>
    </submittedName>
</protein>
<evidence type="ECO:0000256" key="1">
    <source>
        <dbReference type="SAM" id="MobiDB-lite"/>
    </source>
</evidence>
<keyword evidence="3" id="KW-1185">Reference proteome</keyword>
<sequence>MEDKTYTKDGFFNINYEHPVSSTEDIPDFFKRSESGTDIYIIGLIKSENRKEQMIRSVLNNFWLAVYEKKLIVTVDNLRIDCDNLQQIIDDYFPDEIELSTDIENWNPKPYFKAVKYAGNNEQYQVFPGKLPSLGNVKLYVYLNKGLPNRTCYLRNPKMVVYKGRRRNIINGYAAVFVCDEDPGNTILKEMENPAHNEWKKGNYKDENDEIHTDATNAEKELRQFVNETLKQLSKSKIGDSTFVSGLEDYLYSTEELLEKYEEQQMQGNSPSSMNGQQSDEAVDDETGLQTTEIEKPPVKIELKRTESQEIKEDEVQVEPDEDGGEEGTGGGGRGGEDPGPTPLGPNGKLRVCPTDEEVNSKLFLDVILRVVAQREEGKLYHSLIINSPRDIQNAEIELMVGSDNERDDGISLVTTDNGNIDDNALNQVQLVKGRNIVKVSFSDNIKHSIKAKAYEIQ</sequence>
<dbReference type="RefSeq" id="WP_311939320.1">
    <property type="nucleotide sequence ID" value="NZ_JAVSCK010000003.1"/>
</dbReference>